<reference evidence="2" key="1">
    <citation type="journal article" date="2022" name="Mol. Ecol. Resour.">
        <title>The genomes of chicory, endive, great burdock and yacon provide insights into Asteraceae palaeo-polyploidization history and plant inulin production.</title>
        <authorList>
            <person name="Fan W."/>
            <person name="Wang S."/>
            <person name="Wang H."/>
            <person name="Wang A."/>
            <person name="Jiang F."/>
            <person name="Liu H."/>
            <person name="Zhao H."/>
            <person name="Xu D."/>
            <person name="Zhang Y."/>
        </authorList>
    </citation>
    <scope>NUCLEOTIDE SEQUENCE [LARGE SCALE GENOMIC DNA]</scope>
    <source>
        <strain evidence="2">cv. Yunnan</strain>
    </source>
</reference>
<evidence type="ECO:0000313" key="1">
    <source>
        <dbReference type="EMBL" id="KAI3744442.1"/>
    </source>
</evidence>
<accession>A0ACB9DCY1</accession>
<gene>
    <name evidence="1" type="ORF">L1987_57523</name>
</gene>
<proteinExistence type="predicted"/>
<keyword evidence="2" id="KW-1185">Reference proteome</keyword>
<dbReference type="EMBL" id="CM042036">
    <property type="protein sequence ID" value="KAI3744442.1"/>
    <property type="molecule type" value="Genomic_DNA"/>
</dbReference>
<reference evidence="1 2" key="2">
    <citation type="journal article" date="2022" name="Mol. Ecol. Resour.">
        <title>The genomes of chicory, endive, great burdock and yacon provide insights into Asteraceae paleo-polyploidization history and plant inulin production.</title>
        <authorList>
            <person name="Fan W."/>
            <person name="Wang S."/>
            <person name="Wang H."/>
            <person name="Wang A."/>
            <person name="Jiang F."/>
            <person name="Liu H."/>
            <person name="Zhao H."/>
            <person name="Xu D."/>
            <person name="Zhang Y."/>
        </authorList>
    </citation>
    <scope>NUCLEOTIDE SEQUENCE [LARGE SCALE GENOMIC DNA]</scope>
    <source>
        <strain evidence="2">cv. Yunnan</strain>
        <tissue evidence="1">Leaves</tissue>
    </source>
</reference>
<comment type="caution">
    <text evidence="1">The sequence shown here is derived from an EMBL/GenBank/DDBJ whole genome shotgun (WGS) entry which is preliminary data.</text>
</comment>
<evidence type="ECO:0000313" key="2">
    <source>
        <dbReference type="Proteomes" id="UP001056120"/>
    </source>
</evidence>
<sequence length="127" mass="14702">MAMPPPYWHLSFYWSLIAMPYTRSMWILKRVDSSEKMDFKYSKSYVKETNIEEVDVNEEGETGRSNLETTAVRKSVAKSLTSDCKGVAWSASGRKRKERSSLKASYPDAHKKLLDQFYQHRLGICLP</sequence>
<dbReference type="Proteomes" id="UP001056120">
    <property type="component" value="Linkage Group LG19"/>
</dbReference>
<organism evidence="1 2">
    <name type="scientific">Smallanthus sonchifolius</name>
    <dbReference type="NCBI Taxonomy" id="185202"/>
    <lineage>
        <taxon>Eukaryota</taxon>
        <taxon>Viridiplantae</taxon>
        <taxon>Streptophyta</taxon>
        <taxon>Embryophyta</taxon>
        <taxon>Tracheophyta</taxon>
        <taxon>Spermatophyta</taxon>
        <taxon>Magnoliopsida</taxon>
        <taxon>eudicotyledons</taxon>
        <taxon>Gunneridae</taxon>
        <taxon>Pentapetalae</taxon>
        <taxon>asterids</taxon>
        <taxon>campanulids</taxon>
        <taxon>Asterales</taxon>
        <taxon>Asteraceae</taxon>
        <taxon>Asteroideae</taxon>
        <taxon>Heliantheae alliance</taxon>
        <taxon>Millerieae</taxon>
        <taxon>Smallanthus</taxon>
    </lineage>
</organism>
<name>A0ACB9DCY1_9ASTR</name>
<protein>
    <submittedName>
        <fullName evidence="1">Uncharacterized protein</fullName>
    </submittedName>
</protein>